<dbReference type="SUPFAM" id="SSF53335">
    <property type="entry name" value="S-adenosyl-L-methionine-dependent methyltransferases"/>
    <property type="match status" value="1"/>
</dbReference>
<dbReference type="Gene3D" id="3.40.50.150">
    <property type="entry name" value="Vaccinia Virus protein VP39"/>
    <property type="match status" value="2"/>
</dbReference>
<dbReference type="EMBL" id="CP095081">
    <property type="protein sequence ID" value="WAI94153.1"/>
    <property type="molecule type" value="Genomic_DNA"/>
</dbReference>
<dbReference type="PRINTS" id="PR00508">
    <property type="entry name" value="S21N4MTFRASE"/>
</dbReference>
<dbReference type="InterPro" id="IPR001091">
    <property type="entry name" value="RM_Methyltransferase"/>
</dbReference>
<dbReference type="Proteomes" id="UP001164948">
    <property type="component" value="Chromosome"/>
</dbReference>
<evidence type="ECO:0000256" key="1">
    <source>
        <dbReference type="ARBA" id="ARBA00006594"/>
    </source>
</evidence>
<keyword evidence="4" id="KW-0949">S-adenosyl-L-methionine</keyword>
<dbReference type="InterPro" id="IPR002295">
    <property type="entry name" value="N4/N6-MTase_EcoPI_Mod-like"/>
</dbReference>
<evidence type="ECO:0000313" key="8">
    <source>
        <dbReference type="EMBL" id="WAI94153.1"/>
    </source>
</evidence>
<dbReference type="GO" id="GO:0032259">
    <property type="term" value="P:methylation"/>
    <property type="evidence" value="ECO:0007669"/>
    <property type="project" value="UniProtKB-KW"/>
</dbReference>
<dbReference type="Pfam" id="PF12564">
    <property type="entry name" value="TypeIII_RM_meth"/>
    <property type="match status" value="1"/>
</dbReference>
<keyword evidence="3" id="KW-0808">Transferase</keyword>
<dbReference type="Pfam" id="PF01555">
    <property type="entry name" value="N6_N4_Mtase"/>
    <property type="match status" value="1"/>
</dbReference>
<keyword evidence="2" id="KW-0489">Methyltransferase</keyword>
<feature type="domain" description="Type III restriction/modification enzyme methylation subunit" evidence="7">
    <location>
        <begin position="3"/>
        <end position="37"/>
    </location>
</feature>
<dbReference type="InterPro" id="IPR022221">
    <property type="entry name" value="TypeIII_RM_meth"/>
</dbReference>
<sequence length="604" mass="70216">MTLNSTNIFKIEEFISMLRYKNYWENSYTKYSNEIGLTSEGKYLNYNTDVVLDFPHKDSVLEGGMTKEDQGKKEIYYHNVLAKEEIDTLLSPKVLTNIKKYDKNGEHNIDDFTDKDNLIIKGNNLVALYSLKERYENKIKMIYIDPPYNTGNDTFRYNDKFNHSTWLTFMKNRLEISKELLSNDGIIVIQVDYHENSYLRVLMDELFGKENYVSEITVQTSTASGPKMAHINTRIPKLKDSLLIYKKNSININIQPYKLKDKWDAEYSKILLNFTEEDRNNLNQYRAQNNYEEAKKIIEKVTLSTISKEFPENKKNDEWLHENAWRIVADKQNTGLDNLLSKSEKFWDGDVSLSETSRENLAFFRTDKNFGADSRVEVIFADENLKEHTGDIWTDISTSGGFSSEGGVNFPTAKKPEKLLKRIIEMFTYEKDIVLDFYGGSFSTQATAMKLNRQFIGIEQMDYIKTLSVQRLINVINGDQTGISKEVNWQGGGSFVYAELASLNERYVKDIQQADSEVELEKVLSTMKGNAYLNFKVDLERVSSKDEGYHAFSLEERKEVLIQVLDMNQLYLSYSEIEDEQYKIPEDVKAFNHSFYQKEGVKNE</sequence>
<evidence type="ECO:0000256" key="5">
    <source>
        <dbReference type="ARBA" id="ARBA00022747"/>
    </source>
</evidence>
<dbReference type="GO" id="GO:0009307">
    <property type="term" value="P:DNA restriction-modification system"/>
    <property type="evidence" value="ECO:0007669"/>
    <property type="project" value="UniProtKB-KW"/>
</dbReference>
<evidence type="ECO:0000256" key="2">
    <source>
        <dbReference type="ARBA" id="ARBA00022603"/>
    </source>
</evidence>
<evidence type="ECO:0000313" key="9">
    <source>
        <dbReference type="Proteomes" id="UP001164948"/>
    </source>
</evidence>
<gene>
    <name evidence="8" type="ORF">MP619_01545</name>
</gene>
<evidence type="ECO:0000259" key="6">
    <source>
        <dbReference type="Pfam" id="PF01555"/>
    </source>
</evidence>
<dbReference type="InterPro" id="IPR002941">
    <property type="entry name" value="DNA_methylase_N4/N6"/>
</dbReference>
<organism evidence="8 9">
    <name type="scientific">Streptococcus dysgalactiae</name>
    <dbReference type="NCBI Taxonomy" id="1334"/>
    <lineage>
        <taxon>Bacteria</taxon>
        <taxon>Bacillati</taxon>
        <taxon>Bacillota</taxon>
        <taxon>Bacilli</taxon>
        <taxon>Lactobacillales</taxon>
        <taxon>Streptococcaceae</taxon>
        <taxon>Streptococcus</taxon>
    </lineage>
</organism>
<evidence type="ECO:0000259" key="7">
    <source>
        <dbReference type="Pfam" id="PF12564"/>
    </source>
</evidence>
<dbReference type="PIRSF" id="PIRSF015855">
    <property type="entry name" value="TypeIII_Mtase_mKpnI"/>
    <property type="match status" value="1"/>
</dbReference>
<dbReference type="REBASE" id="681032">
    <property type="entry name" value="M.Sdy001ORF1545P"/>
</dbReference>
<accession>A0AAE9UP25</accession>
<dbReference type="InterPro" id="IPR029063">
    <property type="entry name" value="SAM-dependent_MTases_sf"/>
</dbReference>
<dbReference type="InterPro" id="IPR002052">
    <property type="entry name" value="DNA_methylase_N6_adenine_CS"/>
</dbReference>
<dbReference type="PROSITE" id="PS00092">
    <property type="entry name" value="N6_MTASE"/>
    <property type="match status" value="1"/>
</dbReference>
<keyword evidence="5" id="KW-0680">Restriction system</keyword>
<comment type="similarity">
    <text evidence="1">Belongs to the N(4)/N(6)-methyltransferase family.</text>
</comment>
<dbReference type="GO" id="GO:0008170">
    <property type="term" value="F:N-methyltransferase activity"/>
    <property type="evidence" value="ECO:0007669"/>
    <property type="project" value="InterPro"/>
</dbReference>
<dbReference type="AlphaFoldDB" id="A0AAE9UP25"/>
<name>A0AAE9UP25_STRDY</name>
<proteinExistence type="inferred from homology"/>
<reference evidence="8" key="1">
    <citation type="submission" date="2022-03" db="EMBL/GenBank/DDBJ databases">
        <title>Characterization and genomic analysis of a Streptococcus dysgalactiae associated with cultured channel catfish mortalities in China.</title>
        <authorList>
            <person name="Wang J."/>
            <person name="Geng Y."/>
        </authorList>
    </citation>
    <scope>NUCLEOTIDE SEQUENCE</scope>
    <source>
        <strain evidence="8">WJ001</strain>
    </source>
</reference>
<evidence type="ECO:0000256" key="3">
    <source>
        <dbReference type="ARBA" id="ARBA00022679"/>
    </source>
</evidence>
<protein>
    <submittedName>
        <fullName evidence="8">Site-specific DNA-methyltransferase</fullName>
    </submittedName>
</protein>
<feature type="domain" description="DNA methylase N-4/N-6" evidence="6">
    <location>
        <begin position="139"/>
        <end position="468"/>
    </location>
</feature>
<evidence type="ECO:0000256" key="4">
    <source>
        <dbReference type="ARBA" id="ARBA00022691"/>
    </source>
</evidence>
<dbReference type="GO" id="GO:0003677">
    <property type="term" value="F:DNA binding"/>
    <property type="evidence" value="ECO:0007669"/>
    <property type="project" value="InterPro"/>
</dbReference>